<gene>
    <name evidence="6" type="ORF">GOOTI_178_00030</name>
</gene>
<name>H5TQD4_GORO1</name>
<dbReference type="PANTHER" id="PTHR43201:SF5">
    <property type="entry name" value="MEDIUM-CHAIN ACYL-COA LIGASE ACSF2, MITOCHONDRIAL"/>
    <property type="match status" value="1"/>
</dbReference>
<organism evidence="6 7">
    <name type="scientific">Gordonia otitidis (strain DSM 44809 / CCUG 52243 / JCM 12355 / NBRC 100426 / IFM 10032)</name>
    <dbReference type="NCBI Taxonomy" id="1108044"/>
    <lineage>
        <taxon>Bacteria</taxon>
        <taxon>Bacillati</taxon>
        <taxon>Actinomycetota</taxon>
        <taxon>Actinomycetes</taxon>
        <taxon>Mycobacteriales</taxon>
        <taxon>Gordoniaceae</taxon>
        <taxon>Gordonia</taxon>
    </lineage>
</organism>
<dbReference type="InterPro" id="IPR025110">
    <property type="entry name" value="AMP-bd_C"/>
</dbReference>
<comment type="similarity">
    <text evidence="1">Belongs to the ATP-dependent AMP-binding enzyme family.</text>
</comment>
<evidence type="ECO:0000259" key="5">
    <source>
        <dbReference type="Pfam" id="PF13193"/>
    </source>
</evidence>
<accession>H5TQD4</accession>
<evidence type="ECO:0000313" key="6">
    <source>
        <dbReference type="EMBL" id="GAB35692.1"/>
    </source>
</evidence>
<protein>
    <submittedName>
        <fullName evidence="6">Fatty-acid--CoA ligase</fullName>
    </submittedName>
</protein>
<dbReference type="InterPro" id="IPR045851">
    <property type="entry name" value="AMP-bd_C_sf"/>
</dbReference>
<dbReference type="Gene3D" id="3.40.50.12780">
    <property type="entry name" value="N-terminal domain of ligase-like"/>
    <property type="match status" value="1"/>
</dbReference>
<feature type="domain" description="AMP-binding enzyme C-terminal" evidence="5">
    <location>
        <begin position="420"/>
        <end position="498"/>
    </location>
</feature>
<evidence type="ECO:0000313" key="7">
    <source>
        <dbReference type="Proteomes" id="UP000005038"/>
    </source>
</evidence>
<dbReference type="PROSITE" id="PS00455">
    <property type="entry name" value="AMP_BINDING"/>
    <property type="match status" value="1"/>
</dbReference>
<keyword evidence="2 6" id="KW-0436">Ligase</keyword>
<feature type="domain" description="AMP-dependent synthetase/ligase" evidence="4">
    <location>
        <begin position="6"/>
        <end position="358"/>
    </location>
</feature>
<keyword evidence="7" id="KW-1185">Reference proteome</keyword>
<comment type="caution">
    <text evidence="6">The sequence shown here is derived from an EMBL/GenBank/DDBJ whole genome shotgun (WGS) entry which is preliminary data.</text>
</comment>
<feature type="region of interest" description="Disordered" evidence="3">
    <location>
        <begin position="144"/>
        <end position="182"/>
    </location>
</feature>
<evidence type="ECO:0000256" key="3">
    <source>
        <dbReference type="SAM" id="MobiDB-lite"/>
    </source>
</evidence>
<dbReference type="AlphaFoldDB" id="H5TQD4"/>
<evidence type="ECO:0000259" key="4">
    <source>
        <dbReference type="Pfam" id="PF00501"/>
    </source>
</evidence>
<dbReference type="Pfam" id="PF00501">
    <property type="entry name" value="AMP-binding"/>
    <property type="match status" value="1"/>
</dbReference>
<dbReference type="Proteomes" id="UP000005038">
    <property type="component" value="Unassembled WGS sequence"/>
</dbReference>
<dbReference type="Gene3D" id="3.30.300.30">
    <property type="match status" value="1"/>
</dbReference>
<reference evidence="6" key="1">
    <citation type="submission" date="2012-02" db="EMBL/GenBank/DDBJ databases">
        <title>Whole genome shotgun sequence of Gordonia otitidis NBRC 100426.</title>
        <authorList>
            <person name="Yoshida I."/>
            <person name="Hosoyama A."/>
            <person name="Tsuchikane K."/>
            <person name="Katsumata H."/>
            <person name="Yamazaki S."/>
            <person name="Fujita N."/>
        </authorList>
    </citation>
    <scope>NUCLEOTIDE SEQUENCE [LARGE SCALE GENOMIC DNA]</scope>
    <source>
        <strain evidence="6">NBRC 100426</strain>
    </source>
</reference>
<proteinExistence type="inferred from homology"/>
<dbReference type="GO" id="GO:0031956">
    <property type="term" value="F:medium-chain fatty acid-CoA ligase activity"/>
    <property type="evidence" value="ECO:0007669"/>
    <property type="project" value="TreeGrafter"/>
</dbReference>
<dbReference type="OrthoDB" id="9803968at2"/>
<dbReference type="InterPro" id="IPR000873">
    <property type="entry name" value="AMP-dep_synth/lig_dom"/>
</dbReference>
<evidence type="ECO:0000256" key="1">
    <source>
        <dbReference type="ARBA" id="ARBA00006432"/>
    </source>
</evidence>
<dbReference type="PANTHER" id="PTHR43201">
    <property type="entry name" value="ACYL-COA SYNTHETASE"/>
    <property type="match status" value="1"/>
</dbReference>
<dbReference type="EMBL" id="BAFB01000178">
    <property type="protein sequence ID" value="GAB35692.1"/>
    <property type="molecule type" value="Genomic_DNA"/>
</dbReference>
<dbReference type="InterPro" id="IPR042099">
    <property type="entry name" value="ANL_N_sf"/>
</dbReference>
<dbReference type="Pfam" id="PF13193">
    <property type="entry name" value="AMP-binding_C"/>
    <property type="match status" value="1"/>
</dbReference>
<dbReference type="SUPFAM" id="SSF56801">
    <property type="entry name" value="Acetyl-CoA synthetase-like"/>
    <property type="match status" value="1"/>
</dbReference>
<evidence type="ECO:0000256" key="2">
    <source>
        <dbReference type="ARBA" id="ARBA00022598"/>
    </source>
</evidence>
<dbReference type="STRING" id="1108044.GOOTI_178_00030"/>
<dbReference type="InterPro" id="IPR020845">
    <property type="entry name" value="AMP-binding_CS"/>
</dbReference>
<sequence length="515" mass="56043">MYPAIHAALHPDKPAVIVAGTDSALSYAELEQRSTQLANAFSDAGLRDGDVVALLSTNAAEVFVVYWACLRSGLYLTPVNTHLSAQEVAYIVDDCGARALVVSADMAEAAMSARETSPALQIALAYSGAVPGFDDYEQFLSSGSAEPPAYQRRGNDMLYSSGTTGRPKGVKPPLPDRQVGDPGDPYVMVFGGTYKMDADTVYFSPAPLYHAAPLRFGMITQSLGGTVITTEKFDAEDCLKIIDRYRVTHSQWVPTHFVRMLRLPEQVRSGYEVGSQKFVVHAAAPCPPEVKQQMMDWFGPILHEYYSSTEANGITMVNPEEWSAKPGTVGTAKLGTIHICDDDGVELGVGESGTVYFERDVLPFSYHNDPDKTASAQHPQHPTWTTTGDIGYVDADGYLFLNDRKAFTIISGGVNIYPQEIENCLALHPDVEDVAVIGVPDPEFGERVLAAVTPAPGVTGSDEVADRLRDFVRERLAGYKVPREIRFVTDLPRTPTGKLVKGPLRQRFSDDRAGV</sequence>
<dbReference type="GO" id="GO:0006631">
    <property type="term" value="P:fatty acid metabolic process"/>
    <property type="evidence" value="ECO:0007669"/>
    <property type="project" value="TreeGrafter"/>
</dbReference>
<dbReference type="RefSeq" id="WP_007239901.1">
    <property type="nucleotide sequence ID" value="NZ_BAFB01000178.1"/>
</dbReference>